<dbReference type="GO" id="GO:0005783">
    <property type="term" value="C:endoplasmic reticulum"/>
    <property type="evidence" value="ECO:0007669"/>
    <property type="project" value="UniProtKB-SubCell"/>
</dbReference>
<keyword evidence="2 6" id="KW-0732">Signal</keyword>
<feature type="chain" id="PRO_5041988053" description="J domain-containing protein" evidence="6">
    <location>
        <begin position="22"/>
        <end position="553"/>
    </location>
</feature>
<dbReference type="PROSITE" id="PS50005">
    <property type="entry name" value="TPR"/>
    <property type="match status" value="1"/>
</dbReference>
<feature type="compositionally biased region" description="Gly residues" evidence="5">
    <location>
        <begin position="532"/>
        <end position="543"/>
    </location>
</feature>
<dbReference type="PRINTS" id="PR00625">
    <property type="entry name" value="JDOMAIN"/>
</dbReference>
<feature type="compositionally biased region" description="Low complexity" evidence="5">
    <location>
        <begin position="544"/>
        <end position="553"/>
    </location>
</feature>
<protein>
    <recommendedName>
        <fullName evidence="7">J domain-containing protein</fullName>
    </recommendedName>
</protein>
<proteinExistence type="predicted"/>
<dbReference type="Pfam" id="PF00226">
    <property type="entry name" value="DnaJ"/>
    <property type="match status" value="1"/>
</dbReference>
<accession>A0AAD4LTR0</accession>
<gene>
    <name evidence="8" type="ORF">B0F90DRAFT_1791694</name>
</gene>
<feature type="domain" description="J" evidence="7">
    <location>
        <begin position="426"/>
        <end position="487"/>
    </location>
</feature>
<sequence>MPPPLLFYGLSILLTALSAVADSGAGSALYPPGLQPLINRANALLSAGTFHDAAKAYSEAIDQSPVDPTLYYKRATAYYSLGRHANAIADFDQVLTLTSDSFEKAYLMKAKIHAKEGRWADARESLKHYQAKNDPTARELLLDVADGEAAARKAAQAQKAKLWTACEESATQGLRVASHSVGLRQQRANCALAAGDFEEAVGDLSRLTQITAPSTDAYMNIFRISYFYMGSTASNTAMANLKQCLHYDPDSKPCLSAHRLVKSLEKQFKKLDDLMAAEDWRGIINIILGPASTDATLSSPGSGLLATFEGALEPDVTLSATVAVPPVKKASPRRAAILRALCRAHVQLRQARGGEQWCDELLRMVGNEKDIDALLGKGEALLAREEWEEAVRAFERAWEASGGGNREIHARLSKAQRLLKQSRHKDYYKVLGLSRDADEKTIKKAFRKAALSAHPDKGGSEAKMAIVNEAYEVLSNPELRQRFDNGDDPNDPMQGQGGPFPGGGGHFAGGPGGHPFAQFFQQAAGSGFQFRAGGGGGGGGPGGFSFRFPGGRR</sequence>
<comment type="subcellular location">
    <subcellularLocation>
        <location evidence="1">Endoplasmic reticulum</location>
    </subcellularLocation>
</comment>
<dbReference type="InterPro" id="IPR001623">
    <property type="entry name" value="DnaJ_domain"/>
</dbReference>
<dbReference type="PANTHER" id="PTHR44140:SF2">
    <property type="entry name" value="LD25575P"/>
    <property type="match status" value="1"/>
</dbReference>
<evidence type="ECO:0000256" key="3">
    <source>
        <dbReference type="ARBA" id="ARBA00022824"/>
    </source>
</evidence>
<dbReference type="GO" id="GO:0034975">
    <property type="term" value="P:protein folding in endoplasmic reticulum"/>
    <property type="evidence" value="ECO:0007669"/>
    <property type="project" value="TreeGrafter"/>
</dbReference>
<dbReference type="SUPFAM" id="SSF46565">
    <property type="entry name" value="Chaperone J-domain"/>
    <property type="match status" value="1"/>
</dbReference>
<dbReference type="InterPro" id="IPR051727">
    <property type="entry name" value="DnaJ_C3_Co-chaperones"/>
</dbReference>
<feature type="signal peptide" evidence="6">
    <location>
        <begin position="1"/>
        <end position="21"/>
    </location>
</feature>
<feature type="region of interest" description="Disordered" evidence="5">
    <location>
        <begin position="482"/>
        <end position="553"/>
    </location>
</feature>
<keyword evidence="4" id="KW-0802">TPR repeat</keyword>
<dbReference type="Proteomes" id="UP001203297">
    <property type="component" value="Unassembled WGS sequence"/>
</dbReference>
<evidence type="ECO:0000256" key="4">
    <source>
        <dbReference type="PROSITE-ProRule" id="PRU00339"/>
    </source>
</evidence>
<evidence type="ECO:0000313" key="9">
    <source>
        <dbReference type="Proteomes" id="UP001203297"/>
    </source>
</evidence>
<dbReference type="GO" id="GO:0051087">
    <property type="term" value="F:protein-folding chaperone binding"/>
    <property type="evidence" value="ECO:0007669"/>
    <property type="project" value="TreeGrafter"/>
</dbReference>
<dbReference type="SMART" id="SM00271">
    <property type="entry name" value="DnaJ"/>
    <property type="match status" value="1"/>
</dbReference>
<dbReference type="InterPro" id="IPR011990">
    <property type="entry name" value="TPR-like_helical_dom_sf"/>
</dbReference>
<comment type="caution">
    <text evidence="8">The sequence shown here is derived from an EMBL/GenBank/DDBJ whole genome shotgun (WGS) entry which is preliminary data.</text>
</comment>
<dbReference type="SUPFAM" id="SSF48452">
    <property type="entry name" value="TPR-like"/>
    <property type="match status" value="2"/>
</dbReference>
<organism evidence="8 9">
    <name type="scientific">Multifurca ochricompacta</name>
    <dbReference type="NCBI Taxonomy" id="376703"/>
    <lineage>
        <taxon>Eukaryota</taxon>
        <taxon>Fungi</taxon>
        <taxon>Dikarya</taxon>
        <taxon>Basidiomycota</taxon>
        <taxon>Agaricomycotina</taxon>
        <taxon>Agaricomycetes</taxon>
        <taxon>Russulales</taxon>
        <taxon>Russulaceae</taxon>
        <taxon>Multifurca</taxon>
    </lineage>
</organism>
<keyword evidence="3" id="KW-0256">Endoplasmic reticulum</keyword>
<dbReference type="Gene3D" id="1.10.287.110">
    <property type="entry name" value="DnaJ domain"/>
    <property type="match status" value="1"/>
</dbReference>
<dbReference type="SMART" id="SM00028">
    <property type="entry name" value="TPR"/>
    <property type="match status" value="5"/>
</dbReference>
<feature type="repeat" description="TPR" evidence="4">
    <location>
        <begin position="68"/>
        <end position="101"/>
    </location>
</feature>
<evidence type="ECO:0000256" key="1">
    <source>
        <dbReference type="ARBA" id="ARBA00004240"/>
    </source>
</evidence>
<dbReference type="EMBL" id="WTXG01000279">
    <property type="protein sequence ID" value="KAI0289783.1"/>
    <property type="molecule type" value="Genomic_DNA"/>
</dbReference>
<dbReference type="InterPro" id="IPR036869">
    <property type="entry name" value="J_dom_sf"/>
</dbReference>
<feature type="compositionally biased region" description="Low complexity" evidence="5">
    <location>
        <begin position="514"/>
        <end position="531"/>
    </location>
</feature>
<dbReference type="CDD" id="cd06257">
    <property type="entry name" value="DnaJ"/>
    <property type="match status" value="1"/>
</dbReference>
<dbReference type="AlphaFoldDB" id="A0AAD4LTR0"/>
<dbReference type="Pfam" id="PF13432">
    <property type="entry name" value="TPR_16"/>
    <property type="match status" value="1"/>
</dbReference>
<evidence type="ECO:0000256" key="5">
    <source>
        <dbReference type="SAM" id="MobiDB-lite"/>
    </source>
</evidence>
<reference evidence="8" key="1">
    <citation type="journal article" date="2022" name="New Phytol.">
        <title>Evolutionary transition to the ectomycorrhizal habit in the genomes of a hyperdiverse lineage of mushroom-forming fungi.</title>
        <authorList>
            <person name="Looney B."/>
            <person name="Miyauchi S."/>
            <person name="Morin E."/>
            <person name="Drula E."/>
            <person name="Courty P.E."/>
            <person name="Kohler A."/>
            <person name="Kuo A."/>
            <person name="LaButti K."/>
            <person name="Pangilinan J."/>
            <person name="Lipzen A."/>
            <person name="Riley R."/>
            <person name="Andreopoulos W."/>
            <person name="He G."/>
            <person name="Johnson J."/>
            <person name="Nolan M."/>
            <person name="Tritt A."/>
            <person name="Barry K.W."/>
            <person name="Grigoriev I.V."/>
            <person name="Nagy L.G."/>
            <person name="Hibbett D."/>
            <person name="Henrissat B."/>
            <person name="Matheny P.B."/>
            <person name="Labbe J."/>
            <person name="Martin F.M."/>
        </authorList>
    </citation>
    <scope>NUCLEOTIDE SEQUENCE</scope>
    <source>
        <strain evidence="8">BPL690</strain>
    </source>
</reference>
<evidence type="ECO:0000259" key="7">
    <source>
        <dbReference type="PROSITE" id="PS50076"/>
    </source>
</evidence>
<dbReference type="InterPro" id="IPR019734">
    <property type="entry name" value="TPR_rpt"/>
</dbReference>
<dbReference type="Gene3D" id="1.25.40.10">
    <property type="entry name" value="Tetratricopeptide repeat domain"/>
    <property type="match status" value="1"/>
</dbReference>
<keyword evidence="9" id="KW-1185">Reference proteome</keyword>
<evidence type="ECO:0000256" key="6">
    <source>
        <dbReference type="SAM" id="SignalP"/>
    </source>
</evidence>
<dbReference type="PANTHER" id="PTHR44140">
    <property type="entry name" value="LD25575P"/>
    <property type="match status" value="1"/>
</dbReference>
<evidence type="ECO:0000256" key="2">
    <source>
        <dbReference type="ARBA" id="ARBA00022729"/>
    </source>
</evidence>
<dbReference type="PROSITE" id="PS50076">
    <property type="entry name" value="DNAJ_2"/>
    <property type="match status" value="1"/>
</dbReference>
<evidence type="ECO:0000313" key="8">
    <source>
        <dbReference type="EMBL" id="KAI0289783.1"/>
    </source>
</evidence>
<dbReference type="GO" id="GO:0051787">
    <property type="term" value="F:misfolded protein binding"/>
    <property type="evidence" value="ECO:0007669"/>
    <property type="project" value="TreeGrafter"/>
</dbReference>
<name>A0AAD4LTR0_9AGAM</name>
<feature type="compositionally biased region" description="Gly residues" evidence="5">
    <location>
        <begin position="495"/>
        <end position="513"/>
    </location>
</feature>